<dbReference type="Gene3D" id="1.10.1400.10">
    <property type="match status" value="1"/>
</dbReference>
<dbReference type="InterPro" id="IPR014395">
    <property type="entry name" value="Pen/GL7ACA/AHL_acylase"/>
</dbReference>
<keyword evidence="5" id="KW-0479">Metal-binding</keyword>
<keyword evidence="2 6" id="KW-0378">Hydrolase</keyword>
<dbReference type="RefSeq" id="WP_179755210.1">
    <property type="nucleotide sequence ID" value="NZ_JACCBU010000001.1"/>
</dbReference>
<name>A0A7Y9IBI6_9ACTN</name>
<dbReference type="Proteomes" id="UP000569914">
    <property type="component" value="Unassembled WGS sequence"/>
</dbReference>
<comment type="cofactor">
    <cofactor evidence="5">
        <name>Ca(2+)</name>
        <dbReference type="ChEBI" id="CHEBI:29108"/>
    </cofactor>
    <text evidence="5">Binds 1 Ca(2+) ion per dimer.</text>
</comment>
<dbReference type="Gene3D" id="2.30.120.10">
    <property type="match status" value="1"/>
</dbReference>
<accession>A0A7Y9IBI6</accession>
<feature type="binding site" evidence="5">
    <location>
        <position position="198"/>
    </location>
    <ligand>
        <name>Ca(2+)</name>
        <dbReference type="ChEBI" id="CHEBI:29108"/>
    </ligand>
</feature>
<evidence type="ECO:0000256" key="1">
    <source>
        <dbReference type="ARBA" id="ARBA00006586"/>
    </source>
</evidence>
<dbReference type="PANTHER" id="PTHR34218:SF4">
    <property type="entry name" value="ACYL-HOMOSERINE LACTONE ACYLASE QUIP"/>
    <property type="match status" value="1"/>
</dbReference>
<evidence type="ECO:0000256" key="5">
    <source>
        <dbReference type="PIRSR" id="PIRSR001227-2"/>
    </source>
</evidence>
<comment type="caution">
    <text evidence="6">The sequence shown here is derived from an EMBL/GenBank/DDBJ whole genome shotgun (WGS) entry which is preliminary data.</text>
</comment>
<keyword evidence="5" id="KW-0106">Calcium</keyword>
<dbReference type="Gene3D" id="3.60.20.10">
    <property type="entry name" value="Glutamine Phosphoribosylpyrophosphate, subunit 1, domain 1"/>
    <property type="match status" value="1"/>
</dbReference>
<dbReference type="EC" id="3.5.1.11" evidence="6"/>
<sequence>MPRRLPRWLILTVIVVVLALGGLSSLGVTTVRRSFPQTEGQLSLPMLSGPVEVLRDARGVPHLYADDPQDLFAAQGFVHAQDRFFEMDVRRHITAGRLSELFGPSQVNTDAFIRTMGWRRVAEQELELLSAKTRRYLDAYASGVNAYLRERGTGDLSLEYALLGVQGLNYRPEDWTAVDSLAWLKAMAWDLGANRQQEIDQALTAAAVGSERAAELWPSYPMHEFGPIVDGGKVSDGAFQPGGPGTGAPAALTDAQRRSAVPALETVRRISAALPELVAPEGLGAEVGSNSWVVAGSRTESGKPLLGNDPHLATSIPSVFAQVGLHCRVVSDACPFDVSGFSFAGMPGVVIGRNAKISWGLTTSYADVQDLYLEEIQGNTVRVGDAFQPLEVRTEQITVRGEDEPRTLIIRSSKHGPLLSDVDQDLQQLSGGQPDDGKNYGIALNWVALTPSRSMDAIFDLNRAGDFAQFRKALARFGAPSQNIVYADVEGNIGYQLAGQLPSRGKGDGRTLAPGWDPAYDWRGLLPYQALPYTLNPPAGYLVAANQPIVGQDYPYRLGSDYSYGWRSQELADRLANAEGLTLDQAEQLFYIDTNRFAADLVPLLLKIKVDDPWVAEGQKTLVGWDYGTPADSAAAAYFNVVVNNLLEHTFRDDLPERLWPAGGDRWYAVLSRLLEDPKADWWDDKTTPDVTERRDDQLQRAMIEARKEITSKIARDTDHWEWGKLHRVTLRHQTLGTSGIPPVEALFNRGDFAAPGGPAVVNALGYNLRNPEPYRVINGPTMRMLIDLDDLDRSRWVNQSGVSGHAYHPNYDDQTQLWARNETWPFLAGRDRVEAAATQRLELRPGQ</sequence>
<keyword evidence="3" id="KW-0865">Zymogen</keyword>
<dbReference type="PANTHER" id="PTHR34218">
    <property type="entry name" value="PEPTIDASE S45 PENICILLIN AMIDASE"/>
    <property type="match status" value="1"/>
</dbReference>
<dbReference type="GO" id="GO:0017000">
    <property type="term" value="P:antibiotic biosynthetic process"/>
    <property type="evidence" value="ECO:0007669"/>
    <property type="project" value="InterPro"/>
</dbReference>
<dbReference type="AlphaFoldDB" id="A0A7Y9IBI6"/>
<evidence type="ECO:0000256" key="2">
    <source>
        <dbReference type="ARBA" id="ARBA00022801"/>
    </source>
</evidence>
<dbReference type="InterPro" id="IPR002692">
    <property type="entry name" value="S45"/>
</dbReference>
<organism evidence="6 7">
    <name type="scientific">Microlunatus parietis</name>
    <dbReference type="NCBI Taxonomy" id="682979"/>
    <lineage>
        <taxon>Bacteria</taxon>
        <taxon>Bacillati</taxon>
        <taxon>Actinomycetota</taxon>
        <taxon>Actinomycetes</taxon>
        <taxon>Propionibacteriales</taxon>
        <taxon>Propionibacteriaceae</taxon>
        <taxon>Microlunatus</taxon>
    </lineage>
</organism>
<comment type="similarity">
    <text evidence="1">Belongs to the peptidase S45 family.</text>
</comment>
<feature type="active site" description="Nucleophile" evidence="4">
    <location>
        <position position="289"/>
    </location>
</feature>
<dbReference type="Pfam" id="PF01804">
    <property type="entry name" value="Penicil_amidase"/>
    <property type="match status" value="1"/>
</dbReference>
<dbReference type="CDD" id="cd03747">
    <property type="entry name" value="Ntn_PGA_like"/>
    <property type="match status" value="1"/>
</dbReference>
<dbReference type="GO" id="GO:0008953">
    <property type="term" value="F:penicillin amidase activity"/>
    <property type="evidence" value="ECO:0007669"/>
    <property type="project" value="UniProtKB-EC"/>
</dbReference>
<dbReference type="GO" id="GO:0046872">
    <property type="term" value="F:metal ion binding"/>
    <property type="evidence" value="ECO:0007669"/>
    <property type="project" value="UniProtKB-KW"/>
</dbReference>
<feature type="binding site" evidence="5">
    <location>
        <position position="367"/>
    </location>
    <ligand>
        <name>Ca(2+)</name>
        <dbReference type="ChEBI" id="CHEBI:29108"/>
    </ligand>
</feature>
<protein>
    <submittedName>
        <fullName evidence="6">Penicillin amidase</fullName>
        <ecNumber evidence="6">3.5.1.11</ecNumber>
    </submittedName>
</protein>
<dbReference type="SUPFAM" id="SSF56235">
    <property type="entry name" value="N-terminal nucleophile aminohydrolases (Ntn hydrolases)"/>
    <property type="match status" value="1"/>
</dbReference>
<dbReference type="InterPro" id="IPR023343">
    <property type="entry name" value="Penicillin_amidase_dom1"/>
</dbReference>
<dbReference type="InterPro" id="IPR043146">
    <property type="entry name" value="Penicillin_amidase_N_B-knob"/>
</dbReference>
<feature type="binding site" evidence="5">
    <location>
        <position position="370"/>
    </location>
    <ligand>
        <name>Ca(2+)</name>
        <dbReference type="ChEBI" id="CHEBI:29108"/>
    </ligand>
</feature>
<dbReference type="EMBL" id="JACCBU010000001">
    <property type="protein sequence ID" value="NYE73598.1"/>
    <property type="molecule type" value="Genomic_DNA"/>
</dbReference>
<dbReference type="InterPro" id="IPR043147">
    <property type="entry name" value="Penicillin_amidase_A-knob"/>
</dbReference>
<dbReference type="Gene3D" id="1.10.439.10">
    <property type="entry name" value="Penicillin Amidohydrolase, domain 1"/>
    <property type="match status" value="1"/>
</dbReference>
<evidence type="ECO:0000256" key="3">
    <source>
        <dbReference type="ARBA" id="ARBA00023145"/>
    </source>
</evidence>
<proteinExistence type="inferred from homology"/>
<evidence type="ECO:0000313" key="7">
    <source>
        <dbReference type="Proteomes" id="UP000569914"/>
    </source>
</evidence>
<gene>
    <name evidence="6" type="ORF">BKA15_004927</name>
</gene>
<evidence type="ECO:0000256" key="4">
    <source>
        <dbReference type="PIRSR" id="PIRSR001227-1"/>
    </source>
</evidence>
<keyword evidence="7" id="KW-1185">Reference proteome</keyword>
<evidence type="ECO:0000313" key="6">
    <source>
        <dbReference type="EMBL" id="NYE73598.1"/>
    </source>
</evidence>
<reference evidence="6 7" key="1">
    <citation type="submission" date="2020-07" db="EMBL/GenBank/DDBJ databases">
        <title>Sequencing the genomes of 1000 actinobacteria strains.</title>
        <authorList>
            <person name="Klenk H.-P."/>
        </authorList>
    </citation>
    <scope>NUCLEOTIDE SEQUENCE [LARGE SCALE GENOMIC DNA]</scope>
    <source>
        <strain evidence="6 7">DSM 22083</strain>
    </source>
</reference>
<dbReference type="PIRSF" id="PIRSF001227">
    <property type="entry name" value="Pen_acylase"/>
    <property type="match status" value="1"/>
</dbReference>
<dbReference type="InterPro" id="IPR029055">
    <property type="entry name" value="Ntn_hydrolases_N"/>
</dbReference>